<organism evidence="1 2">
    <name type="scientific">Bifidobacterium hapali</name>
    <dbReference type="NCBI Taxonomy" id="1630172"/>
    <lineage>
        <taxon>Bacteria</taxon>
        <taxon>Bacillati</taxon>
        <taxon>Actinomycetota</taxon>
        <taxon>Actinomycetes</taxon>
        <taxon>Bifidobacteriales</taxon>
        <taxon>Bifidobacteriaceae</taxon>
        <taxon>Bifidobacterium</taxon>
    </lineage>
</organism>
<protein>
    <submittedName>
        <fullName evidence="1">Uncharacterized protein</fullName>
    </submittedName>
</protein>
<gene>
    <name evidence="1" type="ORF">BHAP_2191</name>
</gene>
<dbReference type="Proteomes" id="UP000216074">
    <property type="component" value="Unassembled WGS sequence"/>
</dbReference>
<name>A0A261FS17_9BIFI</name>
<dbReference type="EMBL" id="MWWY01000053">
    <property type="protein sequence ID" value="OZG61982.1"/>
    <property type="molecule type" value="Genomic_DNA"/>
</dbReference>
<accession>A0A261FS17</accession>
<evidence type="ECO:0000313" key="1">
    <source>
        <dbReference type="EMBL" id="OZG61982.1"/>
    </source>
</evidence>
<dbReference type="AlphaFoldDB" id="A0A261FS17"/>
<proteinExistence type="predicted"/>
<sequence>MSDGERWTCVVIGVAGVGVAVAEVATDNGLRSVILEMS</sequence>
<reference evidence="1 2" key="1">
    <citation type="journal article" date="2017" name="BMC Genomics">
        <title>Comparative genomic and phylogenomic analyses of the Bifidobacteriaceae family.</title>
        <authorList>
            <person name="Lugli G.A."/>
            <person name="Milani C."/>
            <person name="Turroni F."/>
            <person name="Duranti S."/>
            <person name="Mancabelli L."/>
            <person name="Mangifesta M."/>
            <person name="Ferrario C."/>
            <person name="Modesto M."/>
            <person name="Mattarelli P."/>
            <person name="Jiri K."/>
            <person name="van Sinderen D."/>
            <person name="Ventura M."/>
        </authorList>
    </citation>
    <scope>NUCLEOTIDE SEQUENCE [LARGE SCALE GENOMIC DNA]</scope>
    <source>
        <strain evidence="1 2">DSM 100202</strain>
    </source>
</reference>
<comment type="caution">
    <text evidence="1">The sequence shown here is derived from an EMBL/GenBank/DDBJ whole genome shotgun (WGS) entry which is preliminary data.</text>
</comment>
<evidence type="ECO:0000313" key="2">
    <source>
        <dbReference type="Proteomes" id="UP000216074"/>
    </source>
</evidence>
<keyword evidence="2" id="KW-1185">Reference proteome</keyword>